<dbReference type="Pfam" id="PF13560">
    <property type="entry name" value="HTH_31"/>
    <property type="match status" value="1"/>
</dbReference>
<dbReference type="Pfam" id="PF19054">
    <property type="entry name" value="DUF5753"/>
    <property type="match status" value="1"/>
</dbReference>
<dbReference type="PROSITE" id="PS50943">
    <property type="entry name" value="HTH_CROC1"/>
    <property type="match status" value="1"/>
</dbReference>
<protein>
    <submittedName>
        <fullName evidence="2">Helix-turn-helix protein</fullName>
    </submittedName>
</protein>
<comment type="caution">
    <text evidence="2">The sequence shown here is derived from an EMBL/GenBank/DDBJ whole genome shotgun (WGS) entry which is preliminary data.</text>
</comment>
<dbReference type="Proteomes" id="UP000294257">
    <property type="component" value="Unassembled WGS sequence"/>
</dbReference>
<dbReference type="Gene3D" id="1.10.260.40">
    <property type="entry name" value="lambda repressor-like DNA-binding domains"/>
    <property type="match status" value="1"/>
</dbReference>
<dbReference type="InterPro" id="IPR010982">
    <property type="entry name" value="Lambda_DNA-bd_dom_sf"/>
</dbReference>
<feature type="domain" description="HTH cro/C1-type" evidence="1">
    <location>
        <begin position="19"/>
        <end position="73"/>
    </location>
</feature>
<dbReference type="SUPFAM" id="SSF47413">
    <property type="entry name" value="lambda repressor-like DNA-binding domains"/>
    <property type="match status" value="1"/>
</dbReference>
<proteinExistence type="predicted"/>
<keyword evidence="3" id="KW-1185">Reference proteome</keyword>
<evidence type="ECO:0000313" key="3">
    <source>
        <dbReference type="Proteomes" id="UP000294257"/>
    </source>
</evidence>
<name>A0A4Q7L583_9PSEU</name>
<dbReference type="RefSeq" id="WP_130342112.1">
    <property type="nucleotide sequence ID" value="NZ_SGWQ01000001.1"/>
</dbReference>
<dbReference type="OrthoDB" id="3672921at2"/>
<accession>A0A4Q7L583</accession>
<dbReference type="AlphaFoldDB" id="A0A4Q7L583"/>
<organism evidence="2 3">
    <name type="scientific">Herbihabitans rhizosphaerae</name>
    <dbReference type="NCBI Taxonomy" id="1872711"/>
    <lineage>
        <taxon>Bacteria</taxon>
        <taxon>Bacillati</taxon>
        <taxon>Actinomycetota</taxon>
        <taxon>Actinomycetes</taxon>
        <taxon>Pseudonocardiales</taxon>
        <taxon>Pseudonocardiaceae</taxon>
        <taxon>Herbihabitans</taxon>
    </lineage>
</organism>
<dbReference type="SMART" id="SM00530">
    <property type="entry name" value="HTH_XRE"/>
    <property type="match status" value="1"/>
</dbReference>
<evidence type="ECO:0000259" key="1">
    <source>
        <dbReference type="PROSITE" id="PS50943"/>
    </source>
</evidence>
<dbReference type="CDD" id="cd00093">
    <property type="entry name" value="HTH_XRE"/>
    <property type="match status" value="1"/>
</dbReference>
<gene>
    <name evidence="2" type="ORF">EV193_101300</name>
</gene>
<dbReference type="InterPro" id="IPR001387">
    <property type="entry name" value="Cro/C1-type_HTH"/>
</dbReference>
<dbReference type="EMBL" id="SGWQ01000001">
    <property type="protein sequence ID" value="RZS44424.1"/>
    <property type="molecule type" value="Genomic_DNA"/>
</dbReference>
<dbReference type="GO" id="GO:0003677">
    <property type="term" value="F:DNA binding"/>
    <property type="evidence" value="ECO:0007669"/>
    <property type="project" value="InterPro"/>
</dbReference>
<sequence length="288" mass="32920">MIVNSHESTARSKVLGAELRRWRERAGIEAREVAHRLSWSRSKVSHMERGTRGVSELDATKYLGVCRTPGADIDDVLEFFHETEGLWAQLHPQLLSDELRGQITLETSAREIHSLQLLVLPGLLQTEDYIRALITECGIAKEERIETLVRVRKDRQVLLRRHRPPAFRFFIHENPLRMMVGDAHTMNDQLLHLVFMSSRPHISIRVIPESVGVHANTVGPFTLMDYDLPRSVVSVDTLTTTLFIDRKRAVAGHRDALRQVESIALDQGESRSWLANLANEFDRPREDS</sequence>
<reference evidence="2 3" key="1">
    <citation type="submission" date="2019-02" db="EMBL/GenBank/DDBJ databases">
        <title>Genomic Encyclopedia of Type Strains, Phase IV (KMG-IV): sequencing the most valuable type-strain genomes for metagenomic binning, comparative biology and taxonomic classification.</title>
        <authorList>
            <person name="Goeker M."/>
        </authorList>
    </citation>
    <scope>NUCLEOTIDE SEQUENCE [LARGE SCALE GENOMIC DNA]</scope>
    <source>
        <strain evidence="2 3">DSM 101727</strain>
    </source>
</reference>
<dbReference type="InterPro" id="IPR043917">
    <property type="entry name" value="DUF5753"/>
</dbReference>
<evidence type="ECO:0000313" key="2">
    <source>
        <dbReference type="EMBL" id="RZS44424.1"/>
    </source>
</evidence>